<evidence type="ECO:0000256" key="2">
    <source>
        <dbReference type="ARBA" id="ARBA00001966"/>
    </source>
</evidence>
<keyword evidence="9" id="KW-0408">Iron</keyword>
<comment type="cofactor">
    <cofactor evidence="2">
        <name>[4Fe-4S] cluster</name>
        <dbReference type="ChEBI" id="CHEBI:49883"/>
    </cofactor>
</comment>
<dbReference type="PROSITE" id="PS00551">
    <property type="entry name" value="MOLYBDOPTERIN_PROK_1"/>
    <property type="match status" value="1"/>
</dbReference>
<keyword evidence="6" id="KW-0500">Molybdenum</keyword>
<dbReference type="InterPro" id="IPR019546">
    <property type="entry name" value="TAT_signal_bac_arc"/>
</dbReference>
<keyword evidence="5" id="KW-0004">4Fe-4S</keyword>
<organism evidence="12 13">
    <name type="scientific">Ancylobacter rudongensis</name>
    <dbReference type="NCBI Taxonomy" id="177413"/>
    <lineage>
        <taxon>Bacteria</taxon>
        <taxon>Pseudomonadati</taxon>
        <taxon>Pseudomonadota</taxon>
        <taxon>Alphaproteobacteria</taxon>
        <taxon>Hyphomicrobiales</taxon>
        <taxon>Xanthobacteraceae</taxon>
        <taxon>Ancylobacter</taxon>
    </lineage>
</organism>
<evidence type="ECO:0000256" key="1">
    <source>
        <dbReference type="ARBA" id="ARBA00001942"/>
    </source>
</evidence>
<proteinExistence type="inferred from homology"/>
<dbReference type="InterPro" id="IPR006963">
    <property type="entry name" value="Mopterin_OxRdtase_4Fe-4S_dom"/>
</dbReference>
<dbReference type="Proteomes" id="UP000198889">
    <property type="component" value="Unassembled WGS sequence"/>
</dbReference>
<dbReference type="GO" id="GO:0030151">
    <property type="term" value="F:molybdenum ion binding"/>
    <property type="evidence" value="ECO:0007669"/>
    <property type="project" value="TreeGrafter"/>
</dbReference>
<dbReference type="GO" id="GO:0030313">
    <property type="term" value="C:cell envelope"/>
    <property type="evidence" value="ECO:0007669"/>
    <property type="project" value="UniProtKB-SubCell"/>
</dbReference>
<evidence type="ECO:0000256" key="3">
    <source>
        <dbReference type="ARBA" id="ARBA00004196"/>
    </source>
</evidence>
<accession>A0A1G4U747</accession>
<dbReference type="SMART" id="SM00926">
    <property type="entry name" value="Molybdop_Fe4S4"/>
    <property type="match status" value="1"/>
</dbReference>
<dbReference type="Gene3D" id="2.20.25.90">
    <property type="entry name" value="ADC-like domains"/>
    <property type="match status" value="1"/>
</dbReference>
<dbReference type="PANTHER" id="PTHR43598">
    <property type="entry name" value="TUNGSTEN-CONTAINING FORMYLMETHANOFURAN DEHYDROGENASE 2 SUBUNIT B"/>
    <property type="match status" value="1"/>
</dbReference>
<keyword evidence="7" id="KW-0479">Metal-binding</keyword>
<dbReference type="EMBL" id="FMTP01000006">
    <property type="protein sequence ID" value="SCW89391.1"/>
    <property type="molecule type" value="Genomic_DNA"/>
</dbReference>
<dbReference type="PANTHER" id="PTHR43598:SF1">
    <property type="entry name" value="FORMATE DEHYDROGENASE-O MAJOR SUBUNIT"/>
    <property type="match status" value="1"/>
</dbReference>
<dbReference type="PROSITE" id="PS51318">
    <property type="entry name" value="TAT"/>
    <property type="match status" value="1"/>
</dbReference>
<evidence type="ECO:0000256" key="4">
    <source>
        <dbReference type="ARBA" id="ARBA00010312"/>
    </source>
</evidence>
<protein>
    <submittedName>
        <fullName evidence="12">Formate dehydrogenase (Quinone-dependent) catalytic subunit</fullName>
    </submittedName>
</protein>
<reference evidence="13" key="1">
    <citation type="submission" date="2016-10" db="EMBL/GenBank/DDBJ databases">
        <authorList>
            <person name="Varghese N."/>
            <person name="Submissions S."/>
        </authorList>
    </citation>
    <scope>NUCLEOTIDE SEQUENCE [LARGE SCALE GENOMIC DNA]</scope>
    <source>
        <strain evidence="13">CGMCC 1.1761</strain>
    </source>
</reference>
<dbReference type="GO" id="GO:0009061">
    <property type="term" value="P:anaerobic respiration"/>
    <property type="evidence" value="ECO:0007669"/>
    <property type="project" value="TreeGrafter"/>
</dbReference>
<comment type="cofactor">
    <cofactor evidence="1">
        <name>Mo-bis(molybdopterin guanine dinucleotide)</name>
        <dbReference type="ChEBI" id="CHEBI:60539"/>
    </cofactor>
</comment>
<evidence type="ECO:0000256" key="5">
    <source>
        <dbReference type="ARBA" id="ARBA00022485"/>
    </source>
</evidence>
<evidence type="ECO:0000313" key="13">
    <source>
        <dbReference type="Proteomes" id="UP000198889"/>
    </source>
</evidence>
<evidence type="ECO:0000313" key="12">
    <source>
        <dbReference type="EMBL" id="SCW89391.1"/>
    </source>
</evidence>
<keyword evidence="8" id="KW-0560">Oxidoreductase</keyword>
<evidence type="ECO:0000256" key="8">
    <source>
        <dbReference type="ARBA" id="ARBA00023002"/>
    </source>
</evidence>
<dbReference type="GO" id="GO:0009055">
    <property type="term" value="F:electron transfer activity"/>
    <property type="evidence" value="ECO:0007669"/>
    <property type="project" value="TreeGrafter"/>
</dbReference>
<dbReference type="InterPro" id="IPR006311">
    <property type="entry name" value="TAT_signal"/>
</dbReference>
<keyword evidence="13" id="KW-1185">Reference proteome</keyword>
<dbReference type="InterPro" id="IPR006656">
    <property type="entry name" value="Mopterin_OxRdtase"/>
</dbReference>
<dbReference type="GO" id="GO:0016491">
    <property type="term" value="F:oxidoreductase activity"/>
    <property type="evidence" value="ECO:0007669"/>
    <property type="project" value="UniProtKB-KW"/>
</dbReference>
<dbReference type="InterPro" id="IPR027467">
    <property type="entry name" value="MopterinOxRdtase_cofactor_BS"/>
</dbReference>
<evidence type="ECO:0000256" key="6">
    <source>
        <dbReference type="ARBA" id="ARBA00022505"/>
    </source>
</evidence>
<evidence type="ECO:0000256" key="10">
    <source>
        <dbReference type="ARBA" id="ARBA00023014"/>
    </source>
</evidence>
<name>A0A1G4U747_9HYPH</name>
<dbReference type="STRING" id="177413.SAMN05660859_3493"/>
<comment type="similarity">
    <text evidence="4">Belongs to the prokaryotic molybdopterin-containing oxidoreductase family.</text>
</comment>
<evidence type="ECO:0000256" key="9">
    <source>
        <dbReference type="ARBA" id="ARBA00023004"/>
    </source>
</evidence>
<comment type="subcellular location">
    <subcellularLocation>
        <location evidence="3">Cell envelope</location>
    </subcellularLocation>
</comment>
<dbReference type="PROSITE" id="PS51669">
    <property type="entry name" value="4FE4S_MOW_BIS_MGD"/>
    <property type="match status" value="1"/>
</dbReference>
<dbReference type="Pfam" id="PF04879">
    <property type="entry name" value="Molybdop_Fe4S4"/>
    <property type="match status" value="1"/>
</dbReference>
<dbReference type="Gene3D" id="3.40.50.740">
    <property type="match status" value="1"/>
</dbReference>
<feature type="domain" description="4Fe-4S Mo/W bis-MGD-type" evidence="11">
    <location>
        <begin position="47"/>
        <end position="110"/>
    </location>
</feature>
<dbReference type="GO" id="GO:0051539">
    <property type="term" value="F:4 iron, 4 sulfur cluster binding"/>
    <property type="evidence" value="ECO:0007669"/>
    <property type="project" value="UniProtKB-KW"/>
</dbReference>
<evidence type="ECO:0000256" key="7">
    <source>
        <dbReference type="ARBA" id="ARBA00022723"/>
    </source>
</evidence>
<dbReference type="Pfam" id="PF10518">
    <property type="entry name" value="TAT_signal"/>
    <property type="match status" value="1"/>
</dbReference>
<dbReference type="SUPFAM" id="SSF53706">
    <property type="entry name" value="Formate dehydrogenase/DMSO reductase, domains 1-3"/>
    <property type="match status" value="1"/>
</dbReference>
<keyword evidence="10" id="KW-0411">Iron-sulfur</keyword>
<dbReference type="AlphaFoldDB" id="A0A1G4U747"/>
<sequence>MNMELSRRTFLKTSGAGLAGTTLGAFGFSEAEAAVAAAVKPFHLVNTTEARNTCTYCSVACGIIIYSKGDLKKGEKADIVHIEGDADHPTNRGTLCPKGSALRDIVKSQTRLTQPMLRKAGSDTFEAVSWDVALDKIARAMKDDRDANFVATNADGVTVNRWLTTGFLAASATTNETAFATYKVVRSTGILAFDNQARV</sequence>
<evidence type="ECO:0000259" key="11">
    <source>
        <dbReference type="PROSITE" id="PS51669"/>
    </source>
</evidence>
<dbReference type="Pfam" id="PF00384">
    <property type="entry name" value="Molybdopterin"/>
    <property type="match status" value="1"/>
</dbReference>
<gene>
    <name evidence="12" type="ORF">SAMN05660859_3493</name>
</gene>